<accession>A0A6A6ZFP3</accession>
<protein>
    <submittedName>
        <fullName evidence="1">Uncharacterized protein</fullName>
    </submittedName>
</protein>
<reference evidence="1" key="1">
    <citation type="journal article" date="2020" name="Stud. Mycol.">
        <title>101 Dothideomycetes genomes: a test case for predicting lifestyles and emergence of pathogens.</title>
        <authorList>
            <person name="Haridas S."/>
            <person name="Albert R."/>
            <person name="Binder M."/>
            <person name="Bloem J."/>
            <person name="Labutti K."/>
            <person name="Salamov A."/>
            <person name="Andreopoulos B."/>
            <person name="Baker S."/>
            <person name="Barry K."/>
            <person name="Bills G."/>
            <person name="Bluhm B."/>
            <person name="Cannon C."/>
            <person name="Castanera R."/>
            <person name="Culley D."/>
            <person name="Daum C."/>
            <person name="Ezra D."/>
            <person name="Gonzalez J."/>
            <person name="Henrissat B."/>
            <person name="Kuo A."/>
            <person name="Liang C."/>
            <person name="Lipzen A."/>
            <person name="Lutzoni F."/>
            <person name="Magnuson J."/>
            <person name="Mondo S."/>
            <person name="Nolan M."/>
            <person name="Ohm R."/>
            <person name="Pangilinan J."/>
            <person name="Park H.-J."/>
            <person name="Ramirez L."/>
            <person name="Alfaro M."/>
            <person name="Sun H."/>
            <person name="Tritt A."/>
            <person name="Yoshinaga Y."/>
            <person name="Zwiers L.-H."/>
            <person name="Turgeon B."/>
            <person name="Goodwin S."/>
            <person name="Spatafora J."/>
            <person name="Crous P."/>
            <person name="Grigoriev I."/>
        </authorList>
    </citation>
    <scope>NUCLEOTIDE SEQUENCE</scope>
    <source>
        <strain evidence="1">CBS 113818</strain>
    </source>
</reference>
<dbReference type="AlphaFoldDB" id="A0A6A6ZFP3"/>
<dbReference type="Proteomes" id="UP000799424">
    <property type="component" value="Unassembled WGS sequence"/>
</dbReference>
<keyword evidence="2" id="KW-1185">Reference proteome</keyword>
<sequence length="179" mass="19977">MASKSYILAARESSTVHSIEFAAQHLGRYCCLLQLAAMNVSPTDPQNSCRRSGPKYAIQHSSLLDASLLRMQPAFHSYRTDPSRVFIQNRCCGKQLSPDHVNQSYARCLFSRPARSLRMAQHNCGSARVSYAGDGRQSAISPQEMQMQGAHWHLVLFDPPAYMRPAQSVLSPSSPYARF</sequence>
<evidence type="ECO:0000313" key="2">
    <source>
        <dbReference type="Proteomes" id="UP000799424"/>
    </source>
</evidence>
<name>A0A6A6ZFP3_9PLEO</name>
<evidence type="ECO:0000313" key="1">
    <source>
        <dbReference type="EMBL" id="KAF2819529.1"/>
    </source>
</evidence>
<dbReference type="EMBL" id="MU006244">
    <property type="protein sequence ID" value="KAF2819529.1"/>
    <property type="molecule type" value="Genomic_DNA"/>
</dbReference>
<gene>
    <name evidence="1" type="ORF">CC86DRAFT_430260</name>
</gene>
<proteinExistence type="predicted"/>
<organism evidence="1 2">
    <name type="scientific">Ophiobolus disseminans</name>
    <dbReference type="NCBI Taxonomy" id="1469910"/>
    <lineage>
        <taxon>Eukaryota</taxon>
        <taxon>Fungi</taxon>
        <taxon>Dikarya</taxon>
        <taxon>Ascomycota</taxon>
        <taxon>Pezizomycotina</taxon>
        <taxon>Dothideomycetes</taxon>
        <taxon>Pleosporomycetidae</taxon>
        <taxon>Pleosporales</taxon>
        <taxon>Pleosporineae</taxon>
        <taxon>Phaeosphaeriaceae</taxon>
        <taxon>Ophiobolus</taxon>
    </lineage>
</organism>